<comment type="similarity">
    <text evidence="2">Belongs to the proline racemase family.</text>
</comment>
<dbReference type="FunFam" id="3.10.310.10:FF:000003">
    <property type="entry name" value="Proline racemase"/>
    <property type="match status" value="1"/>
</dbReference>
<organism evidence="4 5">
    <name type="scientific">Gymnopus androsaceus JB14</name>
    <dbReference type="NCBI Taxonomy" id="1447944"/>
    <lineage>
        <taxon>Eukaryota</taxon>
        <taxon>Fungi</taxon>
        <taxon>Dikarya</taxon>
        <taxon>Basidiomycota</taxon>
        <taxon>Agaricomycotina</taxon>
        <taxon>Agaricomycetes</taxon>
        <taxon>Agaricomycetidae</taxon>
        <taxon>Agaricales</taxon>
        <taxon>Marasmiineae</taxon>
        <taxon>Omphalotaceae</taxon>
        <taxon>Gymnopus</taxon>
    </lineage>
</organism>
<dbReference type="Gene3D" id="3.10.310.10">
    <property type="entry name" value="Diaminopimelate Epimerase, Chain A, domain 1"/>
    <property type="match status" value="2"/>
</dbReference>
<reference evidence="4" key="1">
    <citation type="journal article" date="2019" name="Environ. Microbiol.">
        <title>Fungal ecological strategies reflected in gene transcription - a case study of two litter decomposers.</title>
        <authorList>
            <person name="Barbi F."/>
            <person name="Kohler A."/>
            <person name="Barry K."/>
            <person name="Baskaran P."/>
            <person name="Daum C."/>
            <person name="Fauchery L."/>
            <person name="Ihrmark K."/>
            <person name="Kuo A."/>
            <person name="LaButti K."/>
            <person name="Lipzen A."/>
            <person name="Morin E."/>
            <person name="Grigoriev I.V."/>
            <person name="Henrissat B."/>
            <person name="Lindahl B."/>
            <person name="Martin F."/>
        </authorList>
    </citation>
    <scope>NUCLEOTIDE SEQUENCE</scope>
    <source>
        <strain evidence="4">JB14</strain>
    </source>
</reference>
<dbReference type="PANTHER" id="PTHR33442">
    <property type="entry name" value="TRANS-3-HYDROXY-L-PROLINE DEHYDRATASE"/>
    <property type="match status" value="1"/>
</dbReference>
<evidence type="ECO:0000256" key="1">
    <source>
        <dbReference type="ARBA" id="ARBA00001148"/>
    </source>
</evidence>
<evidence type="ECO:0000313" key="5">
    <source>
        <dbReference type="Proteomes" id="UP000799118"/>
    </source>
</evidence>
<protein>
    <recommendedName>
        <fullName evidence="3">trans-L-3-hydroxyproline dehydratase</fullName>
        <ecNumber evidence="3">4.2.1.77</ecNumber>
    </recommendedName>
</protein>
<evidence type="ECO:0000313" key="4">
    <source>
        <dbReference type="EMBL" id="KAE9405148.1"/>
    </source>
</evidence>
<dbReference type="Proteomes" id="UP000799118">
    <property type="component" value="Unassembled WGS sequence"/>
</dbReference>
<keyword evidence="5" id="KW-1185">Reference proteome</keyword>
<gene>
    <name evidence="4" type="ORF">BT96DRAFT_963986</name>
</gene>
<dbReference type="SUPFAM" id="SSF54506">
    <property type="entry name" value="Diaminopimelate epimerase-like"/>
    <property type="match status" value="1"/>
</dbReference>
<comment type="catalytic activity">
    <reaction evidence="1">
        <text>trans-3-hydroxy-L-proline = 1-pyrroline-2-carboxylate + H2O</text>
        <dbReference type="Rhea" id="RHEA:10320"/>
        <dbReference type="ChEBI" id="CHEBI:15377"/>
        <dbReference type="ChEBI" id="CHEBI:39785"/>
        <dbReference type="ChEBI" id="CHEBI:57938"/>
        <dbReference type="EC" id="4.2.1.77"/>
    </reaction>
</comment>
<accession>A0A6A4I6X8</accession>
<sequence length="398" mass="43819">MDIFKAIGDSKGPSTIRTVEMHTSGEPTRIIISGFPTLEGETLLGKRRYASERHEIDRIRKWLMREPRGHEGMYGGILVQETELTRSGEADIGVLFCHNEGYSTMCGHATIALGRFLVDSQDTEVFPRRKALQLQTNNDRETFTVLRLHAPCGVVNVYVPTTLEGTSDITKPVRFRSVPSFVSSPEHGISLDVPSDIAWPKLIERTAHNKAPLTISMEVAYGGAFYALVNSAELGFTGLRGSDLDYKELAEAARIIRILLNNNPQARQSFRHPHEPDLGFLYGVTVVDSAMPSIGLSQDEKSETGICFFADEQIDRSPTGSCVSARVPLAVDRGRLSYGGVVVQFPGNAFRGRAVERMEKGYIVEIEGFAYYTGAATFTPPQKGIDAMGEGFELKLPV</sequence>
<dbReference type="OrthoDB" id="6409228at2759"/>
<name>A0A6A4I6X8_9AGAR</name>
<dbReference type="PANTHER" id="PTHR33442:SF1">
    <property type="entry name" value="TRANS-3-HYDROXY-L-PROLINE DEHYDRATASE"/>
    <property type="match status" value="1"/>
</dbReference>
<dbReference type="Pfam" id="PF05544">
    <property type="entry name" value="Pro_racemase"/>
    <property type="match status" value="1"/>
</dbReference>
<dbReference type="EMBL" id="ML769411">
    <property type="protein sequence ID" value="KAE9405148.1"/>
    <property type="molecule type" value="Genomic_DNA"/>
</dbReference>
<proteinExistence type="inferred from homology"/>
<dbReference type="SFLD" id="SFLDS00028">
    <property type="entry name" value="Proline_Racemase"/>
    <property type="match status" value="1"/>
</dbReference>
<dbReference type="InterPro" id="IPR008794">
    <property type="entry name" value="Pro_racemase_fam"/>
</dbReference>
<evidence type="ECO:0000256" key="2">
    <source>
        <dbReference type="ARBA" id="ARBA00007529"/>
    </source>
</evidence>
<dbReference type="GO" id="GO:0050346">
    <property type="term" value="F:trans-L-3-hydroxyproline dehydratase activity"/>
    <property type="evidence" value="ECO:0007669"/>
    <property type="project" value="UniProtKB-EC"/>
</dbReference>
<evidence type="ECO:0000256" key="3">
    <source>
        <dbReference type="ARBA" id="ARBA00013105"/>
    </source>
</evidence>
<dbReference type="AlphaFoldDB" id="A0A6A4I6X8"/>
<dbReference type="EC" id="4.2.1.77" evidence="3"/>